<protein>
    <submittedName>
        <fullName evidence="2">Uncharacterized protein</fullName>
    </submittedName>
</protein>
<comment type="caution">
    <text evidence="2">The sequence shown here is derived from an EMBL/GenBank/DDBJ whole genome shotgun (WGS) entry which is preliminary data.</text>
</comment>
<feature type="region of interest" description="Disordered" evidence="1">
    <location>
        <begin position="42"/>
        <end position="66"/>
    </location>
</feature>
<reference evidence="2" key="1">
    <citation type="submission" date="2023-07" db="EMBL/GenBank/DDBJ databases">
        <title>draft genome sequence of fig (Ficus carica).</title>
        <authorList>
            <person name="Takahashi T."/>
            <person name="Nishimura K."/>
        </authorList>
    </citation>
    <scope>NUCLEOTIDE SEQUENCE</scope>
</reference>
<proteinExistence type="predicted"/>
<organism evidence="2 3">
    <name type="scientific">Ficus carica</name>
    <name type="common">Common fig</name>
    <dbReference type="NCBI Taxonomy" id="3494"/>
    <lineage>
        <taxon>Eukaryota</taxon>
        <taxon>Viridiplantae</taxon>
        <taxon>Streptophyta</taxon>
        <taxon>Embryophyta</taxon>
        <taxon>Tracheophyta</taxon>
        <taxon>Spermatophyta</taxon>
        <taxon>Magnoliopsida</taxon>
        <taxon>eudicotyledons</taxon>
        <taxon>Gunneridae</taxon>
        <taxon>Pentapetalae</taxon>
        <taxon>rosids</taxon>
        <taxon>fabids</taxon>
        <taxon>Rosales</taxon>
        <taxon>Moraceae</taxon>
        <taxon>Ficeae</taxon>
        <taxon>Ficus</taxon>
    </lineage>
</organism>
<dbReference type="AlphaFoldDB" id="A0AA88AP10"/>
<feature type="compositionally biased region" description="Polar residues" evidence="1">
    <location>
        <begin position="42"/>
        <end position="54"/>
    </location>
</feature>
<keyword evidence="3" id="KW-1185">Reference proteome</keyword>
<gene>
    <name evidence="2" type="ORF">TIFTF001_016597</name>
</gene>
<evidence type="ECO:0000256" key="1">
    <source>
        <dbReference type="SAM" id="MobiDB-lite"/>
    </source>
</evidence>
<dbReference type="Proteomes" id="UP001187192">
    <property type="component" value="Unassembled WGS sequence"/>
</dbReference>
<dbReference type="EMBL" id="BTGU01000025">
    <property type="protein sequence ID" value="GMN47416.1"/>
    <property type="molecule type" value="Genomic_DNA"/>
</dbReference>
<name>A0AA88AP10_FICCA</name>
<evidence type="ECO:0000313" key="3">
    <source>
        <dbReference type="Proteomes" id="UP001187192"/>
    </source>
</evidence>
<sequence>MPMFSDNPPGVFQVQPPQESPQAQNLFNCSGVVRSMGIGCSRESQFDQSPSSPDHQAIKPRSPEEKKFPAQAHQVLLDGGKQKWVCTFLTK</sequence>
<evidence type="ECO:0000313" key="2">
    <source>
        <dbReference type="EMBL" id="GMN47416.1"/>
    </source>
</evidence>
<accession>A0AA88AP10</accession>